<dbReference type="EMBL" id="CP040627">
    <property type="protein sequence ID" value="QMW93231.1"/>
    <property type="molecule type" value="Genomic_DNA"/>
</dbReference>
<name>A0AAP9RJR8_CLOBU</name>
<dbReference type="RefSeq" id="WP_035764328.1">
    <property type="nucleotide sequence ID" value="NZ_AP019717.1"/>
</dbReference>
<keyword evidence="2" id="KW-0238">DNA-binding</keyword>
<dbReference type="PROSITE" id="PS51118">
    <property type="entry name" value="HTH_HXLR"/>
    <property type="match status" value="1"/>
</dbReference>
<reference evidence="5 6" key="1">
    <citation type="submission" date="2019-05" db="EMBL/GenBank/DDBJ databases">
        <authorList>
            <person name="Schori C."/>
            <person name="Ahrens C."/>
        </authorList>
    </citation>
    <scope>NUCLEOTIDE SEQUENCE [LARGE SCALE GENOMIC DNA]</scope>
    <source>
        <strain evidence="5 6">DSM 10702</strain>
    </source>
</reference>
<gene>
    <name evidence="5" type="ORF">FF104_20200</name>
</gene>
<evidence type="ECO:0000259" key="4">
    <source>
        <dbReference type="PROSITE" id="PS51118"/>
    </source>
</evidence>
<proteinExistence type="predicted"/>
<keyword evidence="1" id="KW-0805">Transcription regulation</keyword>
<dbReference type="GO" id="GO:0003677">
    <property type="term" value="F:DNA binding"/>
    <property type="evidence" value="ECO:0007669"/>
    <property type="project" value="UniProtKB-KW"/>
</dbReference>
<evidence type="ECO:0000313" key="5">
    <source>
        <dbReference type="EMBL" id="QMW93231.1"/>
    </source>
</evidence>
<evidence type="ECO:0000313" key="6">
    <source>
        <dbReference type="Proteomes" id="UP000515243"/>
    </source>
</evidence>
<dbReference type="Pfam" id="PF01638">
    <property type="entry name" value="HxlR"/>
    <property type="match status" value="1"/>
</dbReference>
<keyword evidence="3" id="KW-0804">Transcription</keyword>
<protein>
    <submittedName>
        <fullName evidence="5">Helix-turn-helix transcriptional regulator</fullName>
    </submittedName>
</protein>
<dbReference type="Proteomes" id="UP000515243">
    <property type="component" value="Chromosome 2"/>
</dbReference>
<sequence length="121" mass="14336">MKIRKDYTCPLEIVHDIVRGKWKPIILFQLKDYSKSLLQLQKEINGITKKMLLEQLKELQEFGIVDKVSYEGYPLHVEYFLTPTKGREILKAFKIMQNVGIEYMMENGMEEELKKKGIRVK</sequence>
<feature type="domain" description="HTH hxlR-type" evidence="4">
    <location>
        <begin position="9"/>
        <end position="108"/>
    </location>
</feature>
<dbReference type="PANTHER" id="PTHR33204:SF29">
    <property type="entry name" value="TRANSCRIPTIONAL REGULATOR"/>
    <property type="match status" value="1"/>
</dbReference>
<dbReference type="InterPro" id="IPR002577">
    <property type="entry name" value="HTH_HxlR"/>
</dbReference>
<dbReference type="Gene3D" id="1.10.10.10">
    <property type="entry name" value="Winged helix-like DNA-binding domain superfamily/Winged helix DNA-binding domain"/>
    <property type="match status" value="1"/>
</dbReference>
<dbReference type="SUPFAM" id="SSF46785">
    <property type="entry name" value="Winged helix' DNA-binding domain"/>
    <property type="match status" value="1"/>
</dbReference>
<organism evidence="5 6">
    <name type="scientific">Clostridium butyricum</name>
    <dbReference type="NCBI Taxonomy" id="1492"/>
    <lineage>
        <taxon>Bacteria</taxon>
        <taxon>Bacillati</taxon>
        <taxon>Bacillota</taxon>
        <taxon>Clostridia</taxon>
        <taxon>Eubacteriales</taxon>
        <taxon>Clostridiaceae</taxon>
        <taxon>Clostridium</taxon>
    </lineage>
</organism>
<evidence type="ECO:0000256" key="3">
    <source>
        <dbReference type="ARBA" id="ARBA00023163"/>
    </source>
</evidence>
<dbReference type="InterPro" id="IPR036388">
    <property type="entry name" value="WH-like_DNA-bd_sf"/>
</dbReference>
<accession>A0AAP9RJR8</accession>
<dbReference type="InterPro" id="IPR036390">
    <property type="entry name" value="WH_DNA-bd_sf"/>
</dbReference>
<evidence type="ECO:0000256" key="2">
    <source>
        <dbReference type="ARBA" id="ARBA00023125"/>
    </source>
</evidence>
<dbReference type="GeneID" id="92946545"/>
<dbReference type="AlphaFoldDB" id="A0AAP9RJR8"/>
<evidence type="ECO:0000256" key="1">
    <source>
        <dbReference type="ARBA" id="ARBA00023015"/>
    </source>
</evidence>
<dbReference type="PANTHER" id="PTHR33204">
    <property type="entry name" value="TRANSCRIPTIONAL REGULATOR, MARR FAMILY"/>
    <property type="match status" value="1"/>
</dbReference>